<feature type="transmembrane region" description="Helical" evidence="1">
    <location>
        <begin position="12"/>
        <end position="39"/>
    </location>
</feature>
<keyword evidence="1" id="KW-0812">Transmembrane</keyword>
<keyword evidence="1" id="KW-1133">Transmembrane helix</keyword>
<dbReference type="AlphaFoldDB" id="A0A290S1M6"/>
<dbReference type="KEGG" id="part:PARC_a0924"/>
<keyword evidence="1" id="KW-0472">Membrane</keyword>
<proteinExistence type="predicted"/>
<evidence type="ECO:0000256" key="1">
    <source>
        <dbReference type="SAM" id="Phobius"/>
    </source>
</evidence>
<name>A0A290S1M6_9GAMM</name>
<gene>
    <name evidence="2" type="ORF">PARC_a0924</name>
</gene>
<sequence length="53" mass="6468">MAKLQSVVAWYLALYWCFFILLSYFNLISYMHITVILLFKKVYINLHLLKSFF</sequence>
<organism evidence="2 3">
    <name type="scientific">Pseudoalteromonas arctica A 37-1-2</name>
    <dbReference type="NCBI Taxonomy" id="1117313"/>
    <lineage>
        <taxon>Bacteria</taxon>
        <taxon>Pseudomonadati</taxon>
        <taxon>Pseudomonadota</taxon>
        <taxon>Gammaproteobacteria</taxon>
        <taxon>Alteromonadales</taxon>
        <taxon>Pseudoalteromonadaceae</taxon>
        <taxon>Pseudoalteromonas</taxon>
    </lineage>
</organism>
<dbReference type="Proteomes" id="UP000016505">
    <property type="component" value="Chromosome I"/>
</dbReference>
<dbReference type="EMBL" id="CP011025">
    <property type="protein sequence ID" value="ATC85605.1"/>
    <property type="molecule type" value="Genomic_DNA"/>
</dbReference>
<reference evidence="2 3" key="1">
    <citation type="journal article" date="2012" name="J. Bacteriol.">
        <title>Genome sequences of type strains of seven species of the marine bacterium Pseudoalteromonas.</title>
        <authorList>
            <person name="Xie B.B."/>
            <person name="Shu Y.L."/>
            <person name="Qin Q.L."/>
            <person name="Rong J.C."/>
            <person name="Zhang X.Y."/>
            <person name="Chen X.L."/>
            <person name="Shi M."/>
            <person name="He H.L."/>
            <person name="Zhou B.C."/>
            <person name="Zhang Y.Z."/>
        </authorList>
    </citation>
    <scope>NUCLEOTIDE SEQUENCE [LARGE SCALE GENOMIC DNA]</scope>
    <source>
        <strain evidence="2 3">A 37-1-2</strain>
    </source>
</reference>
<evidence type="ECO:0000313" key="2">
    <source>
        <dbReference type="EMBL" id="ATC85605.1"/>
    </source>
</evidence>
<protein>
    <submittedName>
        <fullName evidence="2">Uncharacterized protein</fullName>
    </submittedName>
</protein>
<accession>A0A290S1M6</accession>
<evidence type="ECO:0000313" key="3">
    <source>
        <dbReference type="Proteomes" id="UP000016505"/>
    </source>
</evidence>